<keyword evidence="2 6" id="KW-0808">Transferase</keyword>
<dbReference type="Pfam" id="PF13844">
    <property type="entry name" value="Glyco_transf_41"/>
    <property type="match status" value="1"/>
</dbReference>
<evidence type="ECO:0000313" key="7">
    <source>
        <dbReference type="Proteomes" id="UP000002705"/>
    </source>
</evidence>
<dbReference type="PANTHER" id="PTHR44366:SF1">
    <property type="entry name" value="UDP-N-ACETYLGLUCOSAMINE--PEPTIDE N-ACETYLGLUCOSAMINYLTRANSFERASE 110 KDA SUBUNIT"/>
    <property type="match status" value="1"/>
</dbReference>
<keyword evidence="3" id="KW-0677">Repeat</keyword>
<dbReference type="KEGG" id="bur:Bcep18194_C7088"/>
<dbReference type="PANTHER" id="PTHR44366">
    <property type="entry name" value="UDP-N-ACETYLGLUCOSAMINE--PEPTIDE N-ACETYLGLUCOSAMINYLTRANSFERASE 110 KDA SUBUNIT"/>
    <property type="match status" value="1"/>
</dbReference>
<dbReference type="GO" id="GO:0097363">
    <property type="term" value="F:protein O-acetylglucosaminyltransferase activity"/>
    <property type="evidence" value="ECO:0007669"/>
    <property type="project" value="TreeGrafter"/>
</dbReference>
<keyword evidence="4" id="KW-0802">TPR repeat</keyword>
<feature type="domain" description="O-GlcNAc transferase C-terminal" evidence="5">
    <location>
        <begin position="33"/>
        <end position="116"/>
    </location>
</feature>
<keyword evidence="7" id="KW-1185">Reference proteome</keyword>
<proteinExistence type="predicted"/>
<dbReference type="Proteomes" id="UP000002705">
    <property type="component" value="Chromosome 3"/>
</dbReference>
<dbReference type="EMBL" id="CP000150">
    <property type="protein sequence ID" value="ABB06132.1"/>
    <property type="molecule type" value="Genomic_DNA"/>
</dbReference>
<dbReference type="PATRIC" id="fig|482957.22.peg.7644"/>
<evidence type="ECO:0000259" key="5">
    <source>
        <dbReference type="Pfam" id="PF13844"/>
    </source>
</evidence>
<dbReference type="Gene3D" id="3.40.50.2000">
    <property type="entry name" value="Glycogen Phosphorylase B"/>
    <property type="match status" value="1"/>
</dbReference>
<evidence type="ECO:0000313" key="6">
    <source>
        <dbReference type="EMBL" id="ABB06132.1"/>
    </source>
</evidence>
<reference evidence="6" key="1">
    <citation type="submission" date="2009-01" db="EMBL/GenBank/DDBJ databases">
        <title>Complete sequence of chromosome 3 of Burkholderia sp. 383.</title>
        <authorList>
            <consortium name="US DOE Joint Genome Institute"/>
            <person name="Copeland A."/>
            <person name="Lucas S."/>
            <person name="Lapidus A."/>
            <person name="Barry K."/>
            <person name="Detter J.C."/>
            <person name="Glavina T."/>
            <person name="Hammon N."/>
            <person name="Israni S."/>
            <person name="Pitluck S."/>
            <person name="Chain P."/>
            <person name="Malfatti S."/>
            <person name="Shin M."/>
            <person name="Vergez L."/>
            <person name="Schmutz J."/>
            <person name="Larimer F."/>
            <person name="Land M."/>
            <person name="Kyrpides N."/>
            <person name="Lykidis A."/>
            <person name="Richardson P."/>
        </authorList>
    </citation>
    <scope>NUCLEOTIDE SEQUENCE</scope>
    <source>
        <strain evidence="6">383</strain>
    </source>
</reference>
<gene>
    <name evidence="6" type="ordered locus">Bcep18194_C7088</name>
</gene>
<dbReference type="InterPro" id="IPR037919">
    <property type="entry name" value="OGT"/>
</dbReference>
<protein>
    <submittedName>
        <fullName evidence="6">O-linked N-acetylglucosamine transferase SPINDLY family protein</fullName>
    </submittedName>
</protein>
<organism evidence="6 7">
    <name type="scientific">Burkholderia lata (strain ATCC 17760 / DSM 23089 / LMG 22485 / NCIMB 9086 / R18194 / 383)</name>
    <dbReference type="NCBI Taxonomy" id="482957"/>
    <lineage>
        <taxon>Bacteria</taxon>
        <taxon>Pseudomonadati</taxon>
        <taxon>Pseudomonadota</taxon>
        <taxon>Betaproteobacteria</taxon>
        <taxon>Burkholderiales</taxon>
        <taxon>Burkholderiaceae</taxon>
        <taxon>Burkholderia</taxon>
        <taxon>Burkholderia cepacia complex</taxon>
    </lineage>
</organism>
<evidence type="ECO:0000256" key="1">
    <source>
        <dbReference type="ARBA" id="ARBA00004922"/>
    </source>
</evidence>
<sequence>MTLVGFRIYRACSGAGHGWNEPMATAKHHRFNAGATASCTLWCGLPVLTVPGDRLASRYDASLLAAVGLPELIAPDIDAYGAIAVDLARSPGRLGAIRQRLREARGQSLLLLQRYASGLPPDTIDLAVAD</sequence>
<dbReference type="HOGENOM" id="CLU_1934085_0_0_4"/>
<evidence type="ECO:0000256" key="3">
    <source>
        <dbReference type="ARBA" id="ARBA00022737"/>
    </source>
</evidence>
<evidence type="ECO:0000256" key="4">
    <source>
        <dbReference type="ARBA" id="ARBA00022803"/>
    </source>
</evidence>
<dbReference type="InterPro" id="IPR029489">
    <property type="entry name" value="OGT/SEC/SPY_C"/>
</dbReference>
<evidence type="ECO:0000256" key="2">
    <source>
        <dbReference type="ARBA" id="ARBA00022679"/>
    </source>
</evidence>
<dbReference type="GO" id="GO:0006493">
    <property type="term" value="P:protein O-linked glycosylation"/>
    <property type="evidence" value="ECO:0007669"/>
    <property type="project" value="InterPro"/>
</dbReference>
<accession>Q39N34</accession>
<dbReference type="AlphaFoldDB" id="Q39N34"/>
<name>Q39N34_BURL3</name>
<comment type="pathway">
    <text evidence="1">Protein modification; protein glycosylation.</text>
</comment>